<dbReference type="RefSeq" id="WP_185253311.1">
    <property type="nucleotide sequence ID" value="NZ_JACKXE010000001.1"/>
</dbReference>
<sequence>MCGAHVHEAAEPTPTGAGPRLAPTRRTALLGALGIGGGIVASSALAGVSASAAPAYAVKTGAADATGDRVVMLGVNGGPKINAGQAKPALALVVNGRTYLVDCGYDTPNQLVKSGLGFTTVDQVFITHHHLDHTSGLPGLMLHGWTDPKPLPSKIGVWGPPSTTRMLEGIDAAFGRDIRLFEKGGGFGTRPVVKGHDVRLAEHRTITKVMEDENVVVHATRVSHGPEVRNAYAYRFTIKSSGKRVVFSGDTAAPDANLIALAHQCDLLVHEAQDNDLIPVLLQFVAADQRDALREHLLVSHSNVIDLPGVAQAAGAKSLAFCHYTPLPQPASVFLGKAQQAASQIGYTGSIVAPVDLDVITL</sequence>
<evidence type="ECO:0000313" key="6">
    <source>
        <dbReference type="Proteomes" id="UP000523955"/>
    </source>
</evidence>
<accession>A0A7X0RH54</accession>
<keyword evidence="1" id="KW-0255">Endonuclease</keyword>
<keyword evidence="1" id="KW-0540">Nuclease</keyword>
<feature type="domain" description="Metallo-beta-lactamase" evidence="4">
    <location>
        <begin position="86"/>
        <end position="301"/>
    </location>
</feature>
<dbReference type="EMBL" id="JACKXE010000001">
    <property type="protein sequence ID" value="MBB6628231.1"/>
    <property type="molecule type" value="Genomic_DNA"/>
</dbReference>
<feature type="compositionally biased region" description="Basic and acidic residues" evidence="3">
    <location>
        <begin position="1"/>
        <end position="10"/>
    </location>
</feature>
<dbReference type="SMART" id="SM00849">
    <property type="entry name" value="Lactamase_B"/>
    <property type="match status" value="1"/>
</dbReference>
<dbReference type="PROSITE" id="PS51318">
    <property type="entry name" value="TAT"/>
    <property type="match status" value="1"/>
</dbReference>
<dbReference type="PANTHER" id="PTHR46018:SF2">
    <property type="entry name" value="ZINC PHOSPHODIESTERASE ELAC PROTEIN 1"/>
    <property type="match status" value="1"/>
</dbReference>
<proteinExistence type="predicted"/>
<protein>
    <submittedName>
        <fullName evidence="5">MBL fold metallo-hydrolase</fullName>
    </submittedName>
</protein>
<dbReference type="PANTHER" id="PTHR46018">
    <property type="entry name" value="ZINC PHOSPHODIESTERASE ELAC PROTEIN 1"/>
    <property type="match status" value="1"/>
</dbReference>
<comment type="caution">
    <text evidence="5">The sequence shown here is derived from an EMBL/GenBank/DDBJ whole genome shotgun (WGS) entry which is preliminary data.</text>
</comment>
<dbReference type="Pfam" id="PF12706">
    <property type="entry name" value="Lactamase_B_2"/>
    <property type="match status" value="1"/>
</dbReference>
<dbReference type="CDD" id="cd07719">
    <property type="entry name" value="arylsulfatase_AtsA-like_MBL-fold"/>
    <property type="match status" value="1"/>
</dbReference>
<evidence type="ECO:0000256" key="2">
    <source>
        <dbReference type="ARBA" id="ARBA00022801"/>
    </source>
</evidence>
<dbReference type="GO" id="GO:0042781">
    <property type="term" value="F:3'-tRNA processing endoribonuclease activity"/>
    <property type="evidence" value="ECO:0007669"/>
    <property type="project" value="TreeGrafter"/>
</dbReference>
<dbReference type="InterPro" id="IPR036866">
    <property type="entry name" value="RibonucZ/Hydroxyglut_hydro"/>
</dbReference>
<evidence type="ECO:0000313" key="5">
    <source>
        <dbReference type="EMBL" id="MBB6628231.1"/>
    </source>
</evidence>
<dbReference type="InterPro" id="IPR001279">
    <property type="entry name" value="Metallo-B-lactamas"/>
</dbReference>
<dbReference type="Gene3D" id="3.60.15.10">
    <property type="entry name" value="Ribonuclease Z/Hydroxyacylglutathione hydrolase-like"/>
    <property type="match status" value="2"/>
</dbReference>
<evidence type="ECO:0000259" key="4">
    <source>
        <dbReference type="SMART" id="SM00849"/>
    </source>
</evidence>
<keyword evidence="2 5" id="KW-0378">Hydrolase</keyword>
<name>A0A7X0RH54_9ACTN</name>
<dbReference type="Proteomes" id="UP000523955">
    <property type="component" value="Unassembled WGS sequence"/>
</dbReference>
<evidence type="ECO:0000256" key="1">
    <source>
        <dbReference type="ARBA" id="ARBA00022759"/>
    </source>
</evidence>
<evidence type="ECO:0000256" key="3">
    <source>
        <dbReference type="SAM" id="MobiDB-lite"/>
    </source>
</evidence>
<keyword evidence="6" id="KW-1185">Reference proteome</keyword>
<dbReference type="InterPro" id="IPR044094">
    <property type="entry name" value="AtsA-like_MBL-fold"/>
</dbReference>
<dbReference type="AlphaFoldDB" id="A0A7X0RH54"/>
<dbReference type="InterPro" id="IPR006311">
    <property type="entry name" value="TAT_signal"/>
</dbReference>
<organism evidence="5 6">
    <name type="scientific">Nocardioides luti</name>
    <dbReference type="NCBI Taxonomy" id="2761101"/>
    <lineage>
        <taxon>Bacteria</taxon>
        <taxon>Bacillati</taxon>
        <taxon>Actinomycetota</taxon>
        <taxon>Actinomycetes</taxon>
        <taxon>Propionibacteriales</taxon>
        <taxon>Nocardioidaceae</taxon>
        <taxon>Nocardioides</taxon>
    </lineage>
</organism>
<reference evidence="5 6" key="1">
    <citation type="submission" date="2020-08" db="EMBL/GenBank/DDBJ databases">
        <authorList>
            <person name="Seo M.-J."/>
        </authorList>
    </citation>
    <scope>NUCLEOTIDE SEQUENCE [LARGE SCALE GENOMIC DNA]</scope>
    <source>
        <strain evidence="5 6">KIGAM211</strain>
    </source>
</reference>
<gene>
    <name evidence="5" type="ORF">H5V45_12960</name>
</gene>
<dbReference type="SUPFAM" id="SSF56281">
    <property type="entry name" value="Metallo-hydrolase/oxidoreductase"/>
    <property type="match status" value="1"/>
</dbReference>
<feature type="region of interest" description="Disordered" evidence="3">
    <location>
        <begin position="1"/>
        <end position="22"/>
    </location>
</feature>